<name>A0A1C2DYQ2_9HYPH</name>
<accession>A0A1C2DYQ2</accession>
<dbReference type="EMBL" id="MDEO01000030">
    <property type="protein sequence ID" value="OCX19805.1"/>
    <property type="molecule type" value="Genomic_DNA"/>
</dbReference>
<feature type="transmembrane region" description="Helical" evidence="1">
    <location>
        <begin position="162"/>
        <end position="183"/>
    </location>
</feature>
<feature type="transmembrane region" description="Helical" evidence="1">
    <location>
        <begin position="312"/>
        <end position="330"/>
    </location>
</feature>
<feature type="transmembrane region" description="Helical" evidence="1">
    <location>
        <begin position="77"/>
        <end position="94"/>
    </location>
</feature>
<feature type="transmembrane region" description="Helical" evidence="1">
    <location>
        <begin position="130"/>
        <end position="150"/>
    </location>
</feature>
<proteinExistence type="predicted"/>
<keyword evidence="1" id="KW-0472">Membrane</keyword>
<feature type="transmembrane region" description="Helical" evidence="1">
    <location>
        <begin position="47"/>
        <end position="65"/>
    </location>
</feature>
<feature type="transmembrane region" description="Helical" evidence="1">
    <location>
        <begin position="282"/>
        <end position="300"/>
    </location>
</feature>
<feature type="transmembrane region" description="Helical" evidence="1">
    <location>
        <begin position="189"/>
        <end position="216"/>
    </location>
</feature>
<protein>
    <submittedName>
        <fullName evidence="2">Uncharacterized protein</fullName>
    </submittedName>
</protein>
<evidence type="ECO:0000256" key="1">
    <source>
        <dbReference type="SAM" id="Phobius"/>
    </source>
</evidence>
<keyword evidence="3" id="KW-1185">Reference proteome</keyword>
<keyword evidence="1" id="KW-0812">Transmembrane</keyword>
<dbReference type="STRING" id="1566387.QV13_09305"/>
<evidence type="ECO:0000313" key="3">
    <source>
        <dbReference type="Proteomes" id="UP000094412"/>
    </source>
</evidence>
<keyword evidence="1" id="KW-1133">Transmembrane helix</keyword>
<organism evidence="2 3">
    <name type="scientific">Mesorhizobium hungaricum</name>
    <dbReference type="NCBI Taxonomy" id="1566387"/>
    <lineage>
        <taxon>Bacteria</taxon>
        <taxon>Pseudomonadati</taxon>
        <taxon>Pseudomonadota</taxon>
        <taxon>Alphaproteobacteria</taxon>
        <taxon>Hyphomicrobiales</taxon>
        <taxon>Phyllobacteriaceae</taxon>
        <taxon>Mesorhizobium</taxon>
    </lineage>
</organism>
<evidence type="ECO:0000313" key="2">
    <source>
        <dbReference type="EMBL" id="OCX19805.1"/>
    </source>
</evidence>
<dbReference type="Proteomes" id="UP000094412">
    <property type="component" value="Unassembled WGS sequence"/>
</dbReference>
<reference evidence="2 3" key="1">
    <citation type="submission" date="2016-08" db="EMBL/GenBank/DDBJ databases">
        <title>Whole genome sequence of Mesorhizobium sp. strain UASWS1009 isolated from industrial sewage.</title>
        <authorList>
            <person name="Crovadore J."/>
            <person name="Calmin G."/>
            <person name="Chablais R."/>
            <person name="Cochard B."/>
            <person name="Lefort F."/>
        </authorList>
    </citation>
    <scope>NUCLEOTIDE SEQUENCE [LARGE SCALE GENOMIC DNA]</scope>
    <source>
        <strain evidence="2 3">UASWS1009</strain>
    </source>
</reference>
<gene>
    <name evidence="2" type="ORF">QV13_09305</name>
</gene>
<sequence>MSPMPDALSKPPFAGRLGAMVFLFFLSPVCAEYLIGYAESTNHPLEMLGGLLILGPLYGSVALLIREITRRTGRGWPTILLLATAFGLIQAGLIDQSLFNPHYGVDLNIPYWDEERLPTALDHLGISANLALNFIGGHVIWSFAVPIAVVESCVPRIADRPWLGRVGVLLMVSLYLVGAAFIFDDNFRITGFVVTKAQFVATAACALLLCMAAFLVPVRTLKQAGPVPAPWLVATLMFAVFGFQALSASDWASVSFSVLVGIGSGALLVMWSRRTGWKKPHVLAVAAAALIANAMISFVVQPLGDPSPTVKYAVNATMLLGVLTLIAWAFHRLHKARADI</sequence>
<comment type="caution">
    <text evidence="2">The sequence shown here is derived from an EMBL/GenBank/DDBJ whole genome shotgun (WGS) entry which is preliminary data.</text>
</comment>
<feature type="transmembrane region" description="Helical" evidence="1">
    <location>
        <begin position="252"/>
        <end position="270"/>
    </location>
</feature>
<feature type="transmembrane region" description="Helical" evidence="1">
    <location>
        <begin position="228"/>
        <end position="246"/>
    </location>
</feature>
<dbReference type="AlphaFoldDB" id="A0A1C2DYQ2"/>